<reference evidence="2" key="1">
    <citation type="submission" date="2016-06" db="EMBL/GenBank/DDBJ databases">
        <authorList>
            <person name="Cuomo C."/>
            <person name="Litvintseva A."/>
            <person name="Heitman J."/>
            <person name="Chen Y."/>
            <person name="Sun S."/>
            <person name="Springer D."/>
            <person name="Dromer F."/>
            <person name="Young S."/>
            <person name="Zeng Q."/>
            <person name="Chapman S."/>
            <person name="Gujja S."/>
            <person name="Saif S."/>
            <person name="Birren B."/>
        </authorList>
    </citation>
    <scope>NUCLEOTIDE SEQUENCE</scope>
    <source>
        <strain evidence="2">CBS 7841</strain>
    </source>
</reference>
<accession>A0A1E3IDT3</accession>
<evidence type="ECO:0000313" key="2">
    <source>
        <dbReference type="EMBL" id="WVN87485.1"/>
    </source>
</evidence>
<feature type="region of interest" description="Disordered" evidence="1">
    <location>
        <begin position="70"/>
        <end position="177"/>
    </location>
</feature>
<name>A0A1E3IDT3_9TREE</name>
<dbReference type="KEGG" id="cdep:91086878"/>
<protein>
    <submittedName>
        <fullName evidence="2">Uncharacterized protein</fullName>
    </submittedName>
</protein>
<dbReference type="VEuPathDB" id="FungiDB:L203_04034"/>
<dbReference type="AlphaFoldDB" id="A0A1E3IDT3"/>
<dbReference type="RefSeq" id="XP_066068185.1">
    <property type="nucleotide sequence ID" value="XM_066212088.1"/>
</dbReference>
<proteinExistence type="predicted"/>
<evidence type="ECO:0000256" key="1">
    <source>
        <dbReference type="SAM" id="MobiDB-lite"/>
    </source>
</evidence>
<dbReference type="GeneID" id="91086878"/>
<feature type="compositionally biased region" description="Polar residues" evidence="1">
    <location>
        <begin position="72"/>
        <end position="86"/>
    </location>
</feature>
<evidence type="ECO:0000313" key="3">
    <source>
        <dbReference type="Proteomes" id="UP000094043"/>
    </source>
</evidence>
<organism evidence="2 3">
    <name type="scientific">Cryptococcus depauperatus CBS 7841</name>
    <dbReference type="NCBI Taxonomy" id="1295531"/>
    <lineage>
        <taxon>Eukaryota</taxon>
        <taxon>Fungi</taxon>
        <taxon>Dikarya</taxon>
        <taxon>Basidiomycota</taxon>
        <taxon>Agaricomycotina</taxon>
        <taxon>Tremellomycetes</taxon>
        <taxon>Tremellales</taxon>
        <taxon>Cryptococcaceae</taxon>
        <taxon>Cryptococcus</taxon>
    </lineage>
</organism>
<dbReference type="EMBL" id="CP143786">
    <property type="protein sequence ID" value="WVN87485.1"/>
    <property type="molecule type" value="Genomic_DNA"/>
</dbReference>
<dbReference type="Proteomes" id="UP000094043">
    <property type="component" value="Chromosome 3"/>
</dbReference>
<gene>
    <name evidence="2" type="ORF">L203_102667</name>
</gene>
<sequence>MQWLASLFVGYIPCNTQSITPSVNQVREFCERFIDAALRVIPRFHHEQDAAAHSASLVLAKELTLRDMPPGISTNPQRFTAESSPQRPFPFHISPSHHQYPKKQPLHVPTPAPSSCTAGLANRPISTRKPNPPSASTSAEPNNLPHSPNISEPSHGSAPNIRSVAAADHGPAFQRLE</sequence>
<reference evidence="2" key="2">
    <citation type="journal article" date="2022" name="Elife">
        <title>Obligate sexual reproduction of a homothallic fungus closely related to the Cryptococcus pathogenic species complex.</title>
        <authorList>
            <person name="Passer A.R."/>
            <person name="Clancey S.A."/>
            <person name="Shea T."/>
            <person name="David-Palma M."/>
            <person name="Averette A.F."/>
            <person name="Boekhout T."/>
            <person name="Porcel B.M."/>
            <person name="Nowrousian M."/>
            <person name="Cuomo C.A."/>
            <person name="Sun S."/>
            <person name="Heitman J."/>
            <person name="Coelho M.A."/>
        </authorList>
    </citation>
    <scope>NUCLEOTIDE SEQUENCE</scope>
    <source>
        <strain evidence="2">CBS 7841</strain>
    </source>
</reference>
<reference evidence="2" key="3">
    <citation type="submission" date="2024-01" db="EMBL/GenBank/DDBJ databases">
        <authorList>
            <person name="Coelho M.A."/>
            <person name="David-Palma M."/>
            <person name="Shea T."/>
            <person name="Sun S."/>
            <person name="Cuomo C.A."/>
            <person name="Heitman J."/>
        </authorList>
    </citation>
    <scope>NUCLEOTIDE SEQUENCE</scope>
    <source>
        <strain evidence="2">CBS 7841</strain>
    </source>
</reference>
<keyword evidence="3" id="KW-1185">Reference proteome</keyword>
<feature type="compositionally biased region" description="Polar residues" evidence="1">
    <location>
        <begin position="124"/>
        <end position="154"/>
    </location>
</feature>